<feature type="compositionally biased region" description="Polar residues" evidence="1">
    <location>
        <begin position="1"/>
        <end position="11"/>
    </location>
</feature>
<protein>
    <submittedName>
        <fullName evidence="2">Uncharacterized protein</fullName>
    </submittedName>
</protein>
<dbReference type="InterPro" id="IPR029359">
    <property type="entry name" value="FAM181"/>
</dbReference>
<dbReference type="OrthoDB" id="5982901at2759"/>
<name>A0A913Y2Y5_EXADI</name>
<feature type="region of interest" description="Disordered" evidence="1">
    <location>
        <begin position="67"/>
        <end position="103"/>
    </location>
</feature>
<dbReference type="EnsemblMetazoa" id="XM_021057619.2">
    <property type="protein sequence ID" value="XP_020913278.1"/>
    <property type="gene ID" value="LOC110250955"/>
</dbReference>
<dbReference type="PANTHER" id="PTHR33766:SF1">
    <property type="entry name" value="PROTEIN FAM181A"/>
    <property type="match status" value="1"/>
</dbReference>
<evidence type="ECO:0000313" key="2">
    <source>
        <dbReference type="EnsemblMetazoa" id="XP_020913278.1"/>
    </source>
</evidence>
<feature type="compositionally biased region" description="Low complexity" evidence="1">
    <location>
        <begin position="79"/>
        <end position="88"/>
    </location>
</feature>
<keyword evidence="3" id="KW-1185">Reference proteome</keyword>
<dbReference type="KEGG" id="epa:110250955"/>
<dbReference type="Proteomes" id="UP000887567">
    <property type="component" value="Unplaced"/>
</dbReference>
<dbReference type="EnsemblMetazoa" id="XM_021057118.2">
    <property type="protein sequence ID" value="XP_020912777.1"/>
    <property type="gene ID" value="LOC110250512"/>
</dbReference>
<dbReference type="PANTHER" id="PTHR33766">
    <property type="entry name" value="PROTEIN FAM181B"/>
    <property type="match status" value="1"/>
</dbReference>
<reference evidence="2" key="1">
    <citation type="submission" date="2022-11" db="UniProtKB">
        <authorList>
            <consortium name="EnsemblMetazoa"/>
        </authorList>
    </citation>
    <scope>IDENTIFICATION</scope>
</reference>
<dbReference type="AlphaFoldDB" id="A0A913Y2Y5"/>
<evidence type="ECO:0000313" key="3">
    <source>
        <dbReference type="Proteomes" id="UP000887567"/>
    </source>
</evidence>
<feature type="region of interest" description="Disordered" evidence="1">
    <location>
        <begin position="1"/>
        <end position="24"/>
    </location>
</feature>
<dbReference type="GeneID" id="110250512"/>
<evidence type="ECO:0000256" key="1">
    <source>
        <dbReference type="SAM" id="MobiDB-lite"/>
    </source>
</evidence>
<dbReference type="KEGG" id="epa:110250512"/>
<dbReference type="OMA" id="NECLTRE"/>
<dbReference type="RefSeq" id="XP_020912777.1">
    <property type="nucleotide sequence ID" value="XM_021057118.2"/>
</dbReference>
<accession>A0A913Y2Y5</accession>
<organism evidence="2 3">
    <name type="scientific">Exaiptasia diaphana</name>
    <name type="common">Tropical sea anemone</name>
    <name type="synonym">Aiptasia pulchella</name>
    <dbReference type="NCBI Taxonomy" id="2652724"/>
    <lineage>
        <taxon>Eukaryota</taxon>
        <taxon>Metazoa</taxon>
        <taxon>Cnidaria</taxon>
        <taxon>Anthozoa</taxon>
        <taxon>Hexacorallia</taxon>
        <taxon>Actiniaria</taxon>
        <taxon>Aiptasiidae</taxon>
        <taxon>Exaiptasia</taxon>
    </lineage>
</organism>
<dbReference type="GeneID" id="110250955"/>
<dbReference type="RefSeq" id="XP_020913278.1">
    <property type="nucleotide sequence ID" value="XM_021057619.2"/>
</dbReference>
<sequence>MSAQGKGNISSDVRMGSARKDSDTLSTGSLLLSFMTQASGNVKTALEKPANFKRNINHRRYLQKQLRNYSKKKGDTPAKKTSSSSTKFKSTHGHSGKQSYKSQSVSYMKSLRDSWLGSEKERNALKERNLPASFWQEPIIPSFQQDINSSMYQYHPRPEDYAHTNAGPNQEIETYLSGWNNAVATYDATPRTAGEFPTSDAIPSITPEDGLSEEFMTGEELTRNLDIKDLYVPEMYSADKLLSDVQETLFAGQISPSQYYLPSPSPYNTEAYFNFSLEHDPQGLPPIAMAFFGQNPLAQC</sequence>
<proteinExistence type="predicted"/>